<accession>A0A0G2HK77</accession>
<feature type="transmembrane region" description="Helical" evidence="1">
    <location>
        <begin position="40"/>
        <end position="60"/>
    </location>
</feature>
<protein>
    <submittedName>
        <fullName evidence="2">High light inducible protein</fullName>
    </submittedName>
</protein>
<evidence type="ECO:0000256" key="1">
    <source>
        <dbReference type="SAM" id="Phobius"/>
    </source>
</evidence>
<proteinExistence type="predicted"/>
<evidence type="ECO:0000313" key="2">
    <source>
        <dbReference type="EMBL" id="KKZ10613.1"/>
    </source>
</evidence>
<dbReference type="AlphaFoldDB" id="A0A0G2HK77"/>
<dbReference type="SUPFAM" id="SSF103511">
    <property type="entry name" value="Chlorophyll a-b binding protein"/>
    <property type="match status" value="1"/>
</dbReference>
<keyword evidence="1" id="KW-0472">Membrane</keyword>
<dbReference type="EMBL" id="JXQG01000082">
    <property type="protein sequence ID" value="KKZ10613.1"/>
    <property type="molecule type" value="Genomic_DNA"/>
</dbReference>
<comment type="caution">
    <text evidence="2">The sequence shown here is derived from an EMBL/GenBank/DDBJ whole genome shotgun (WGS) entry which is preliminary data.</text>
</comment>
<reference evidence="2 3" key="1">
    <citation type="submission" date="2015-01" db="EMBL/GenBank/DDBJ databases">
        <title>Lifestyle Evolution in Cyanobacterial Symbionts of Sponges.</title>
        <authorList>
            <person name="Burgsdorf I."/>
            <person name="Slaby B.M."/>
            <person name="Handley K.M."/>
            <person name="Haber M."/>
            <person name="Blom J."/>
            <person name="Marshall C.W."/>
            <person name="Gilbert J.A."/>
            <person name="Hentschel U."/>
            <person name="Steindler L."/>
        </authorList>
    </citation>
    <scope>NUCLEOTIDE SEQUENCE [LARGE SCALE GENOMIC DNA]</scope>
    <source>
        <strain evidence="2">SP3</strain>
    </source>
</reference>
<gene>
    <name evidence="2" type="ORF">TE42_09690</name>
</gene>
<name>A0A0G2HK77_9SYNE</name>
<evidence type="ECO:0000313" key="3">
    <source>
        <dbReference type="Proteomes" id="UP000035067"/>
    </source>
</evidence>
<dbReference type="PATRIC" id="fig|1604020.3.peg.2250"/>
<sequence>MASSSFSLPANANHQWFQETASAQIRQERLARAEKLNGRVAMLGFLLAVLTEALSGYGILGQLHIG</sequence>
<keyword evidence="1" id="KW-0812">Transmembrane</keyword>
<organism evidence="2 3">
    <name type="scientific">Candidatus Synechococcus spongiarum SP3</name>
    <dbReference type="NCBI Taxonomy" id="1604020"/>
    <lineage>
        <taxon>Bacteria</taxon>
        <taxon>Bacillati</taxon>
        <taxon>Cyanobacteriota</taxon>
        <taxon>Cyanophyceae</taxon>
        <taxon>Synechococcales</taxon>
        <taxon>Synechococcaceae</taxon>
        <taxon>Synechococcus</taxon>
    </lineage>
</organism>
<dbReference type="Gene3D" id="1.10.3460.10">
    <property type="entry name" value="Chlorophyll a/b binding protein domain"/>
    <property type="match status" value="1"/>
</dbReference>
<keyword evidence="1" id="KW-1133">Transmembrane helix</keyword>
<dbReference type="Proteomes" id="UP000035067">
    <property type="component" value="Unassembled WGS sequence"/>
</dbReference>